<reference evidence="8 9" key="1">
    <citation type="submission" date="2013-02" db="EMBL/GenBank/DDBJ databases">
        <authorList>
            <person name="Fiebig A."/>
            <person name="Goeker M."/>
            <person name="Klenk H.-P.P."/>
        </authorList>
    </citation>
    <scope>NUCLEOTIDE SEQUENCE [LARGE SCALE GENOMIC DNA]</scope>
    <source>
        <strain evidence="8 9">DSM 19309</strain>
    </source>
</reference>
<protein>
    <submittedName>
        <fullName evidence="8">Putative P4-family integrase</fullName>
    </submittedName>
</protein>
<dbReference type="PATRIC" id="fig|442562.3.peg.4667"/>
<evidence type="ECO:0000256" key="4">
    <source>
        <dbReference type="ARBA" id="ARBA00023172"/>
    </source>
</evidence>
<dbReference type="Pfam" id="PF00589">
    <property type="entry name" value="Phage_integrase"/>
    <property type="match status" value="1"/>
</dbReference>
<dbReference type="PANTHER" id="PTHR30629:SF2">
    <property type="entry name" value="PROPHAGE INTEGRASE INTS-RELATED"/>
    <property type="match status" value="1"/>
</dbReference>
<dbReference type="STRING" id="442562.Rumeso_04740"/>
<dbReference type="Pfam" id="PF22022">
    <property type="entry name" value="Phage_int_M"/>
    <property type="match status" value="1"/>
</dbReference>
<keyword evidence="9" id="KW-1185">Reference proteome</keyword>
<dbReference type="EMBL" id="AOSK01000130">
    <property type="protein sequence ID" value="EYD73619.1"/>
    <property type="molecule type" value="Genomic_DNA"/>
</dbReference>
<evidence type="ECO:0000313" key="8">
    <source>
        <dbReference type="EMBL" id="EYD73619.1"/>
    </source>
</evidence>
<evidence type="ECO:0000256" key="1">
    <source>
        <dbReference type="ARBA" id="ARBA00008857"/>
    </source>
</evidence>
<accession>A0A017HIM5</accession>
<evidence type="ECO:0000256" key="2">
    <source>
        <dbReference type="ARBA" id="ARBA00022908"/>
    </source>
</evidence>
<dbReference type="InterPro" id="IPR053876">
    <property type="entry name" value="Phage_int_M"/>
</dbReference>
<evidence type="ECO:0000313" key="9">
    <source>
        <dbReference type="Proteomes" id="UP000019666"/>
    </source>
</evidence>
<dbReference type="InterPro" id="IPR002104">
    <property type="entry name" value="Integrase_catalytic"/>
</dbReference>
<dbReference type="Gene3D" id="1.10.443.10">
    <property type="entry name" value="Intergrase catalytic core"/>
    <property type="match status" value="1"/>
</dbReference>
<dbReference type="PROSITE" id="PS51900">
    <property type="entry name" value="CB"/>
    <property type="match status" value="1"/>
</dbReference>
<dbReference type="HOGENOM" id="CLU_027562_0_2_5"/>
<dbReference type="Gene3D" id="1.10.150.130">
    <property type="match status" value="1"/>
</dbReference>
<dbReference type="InterPro" id="IPR010998">
    <property type="entry name" value="Integrase_recombinase_N"/>
</dbReference>
<evidence type="ECO:0000256" key="3">
    <source>
        <dbReference type="ARBA" id="ARBA00023125"/>
    </source>
</evidence>
<comment type="similarity">
    <text evidence="1">Belongs to the 'phage' integrase family.</text>
</comment>
<dbReference type="InterPro" id="IPR013762">
    <property type="entry name" value="Integrase-like_cat_sf"/>
</dbReference>
<dbReference type="CDD" id="cd00801">
    <property type="entry name" value="INT_P4_C"/>
    <property type="match status" value="1"/>
</dbReference>
<comment type="caution">
    <text evidence="8">The sequence shown here is derived from an EMBL/GenBank/DDBJ whole genome shotgun (WGS) entry which is preliminary data.</text>
</comment>
<feature type="domain" description="Tyr recombinase" evidence="6">
    <location>
        <begin position="120"/>
        <end position="308"/>
    </location>
</feature>
<dbReference type="PROSITE" id="PS51898">
    <property type="entry name" value="TYR_RECOMBINASE"/>
    <property type="match status" value="1"/>
</dbReference>
<dbReference type="InterPro" id="IPR050808">
    <property type="entry name" value="Phage_Integrase"/>
</dbReference>
<name>A0A017HIM5_9RHOB</name>
<keyword evidence="3 5" id="KW-0238">DNA-binding</keyword>
<dbReference type="InterPro" id="IPR011010">
    <property type="entry name" value="DNA_brk_join_enz"/>
</dbReference>
<dbReference type="AlphaFoldDB" id="A0A017HIM5"/>
<dbReference type="GO" id="GO:0015074">
    <property type="term" value="P:DNA integration"/>
    <property type="evidence" value="ECO:0007669"/>
    <property type="project" value="UniProtKB-KW"/>
</dbReference>
<feature type="domain" description="Core-binding (CB)" evidence="7">
    <location>
        <begin position="8"/>
        <end position="89"/>
    </location>
</feature>
<dbReference type="InterPro" id="IPR044068">
    <property type="entry name" value="CB"/>
</dbReference>
<dbReference type="PANTHER" id="PTHR30629">
    <property type="entry name" value="PROPHAGE INTEGRASE"/>
    <property type="match status" value="1"/>
</dbReference>
<evidence type="ECO:0000259" key="7">
    <source>
        <dbReference type="PROSITE" id="PS51900"/>
    </source>
</evidence>
<proteinExistence type="inferred from homology"/>
<dbReference type="SUPFAM" id="SSF56349">
    <property type="entry name" value="DNA breaking-rejoining enzymes"/>
    <property type="match status" value="1"/>
</dbReference>
<gene>
    <name evidence="8" type="ORF">Rumeso_04740</name>
</gene>
<evidence type="ECO:0000259" key="6">
    <source>
        <dbReference type="PROSITE" id="PS51898"/>
    </source>
</evidence>
<keyword evidence="4" id="KW-0233">DNA recombination</keyword>
<dbReference type="GO" id="GO:0003677">
    <property type="term" value="F:DNA binding"/>
    <property type="evidence" value="ECO:0007669"/>
    <property type="project" value="UniProtKB-UniRule"/>
</dbReference>
<organism evidence="8 9">
    <name type="scientific">Rubellimicrobium mesophilum DSM 19309</name>
    <dbReference type="NCBI Taxonomy" id="442562"/>
    <lineage>
        <taxon>Bacteria</taxon>
        <taxon>Pseudomonadati</taxon>
        <taxon>Pseudomonadota</taxon>
        <taxon>Alphaproteobacteria</taxon>
        <taxon>Rhodobacterales</taxon>
        <taxon>Roseobacteraceae</taxon>
        <taxon>Rubellimicrobium</taxon>
    </lineage>
</organism>
<dbReference type="Proteomes" id="UP000019666">
    <property type="component" value="Unassembled WGS sequence"/>
</dbReference>
<dbReference type="GO" id="GO:0006310">
    <property type="term" value="P:DNA recombination"/>
    <property type="evidence" value="ECO:0007669"/>
    <property type="project" value="UniProtKB-KW"/>
</dbReference>
<evidence type="ECO:0000256" key="5">
    <source>
        <dbReference type="PROSITE-ProRule" id="PRU01248"/>
    </source>
</evidence>
<sequence>MANPDAPLTFTQAAEAFLASKLEEFGSDKHKLQWRTSLEQFAFPIIGKTAVRDIGVGEILRVLEPHWLERTETASRLRGRIEAVLAWARVKGHATGDNPARWKGNLDAILPKPTKVAESGNWPALSLGDAAQWFRALQMREGMAARVLEFLTLTAARSGEVRGMTWEEVDLEARLWTIPAERMKAGREHRVPLTDEALAILKAQTPLNGSPYVFWATRGGMLSDMTISAVMRRMHESEVKAGRPGWIDPRSKKAAVPHGIRSTFRDWAAEHSEFPRDMAEIALAHRIGSDVERAYRRGDMLEKRRAMMREWGAFIRA</sequence>
<keyword evidence="2" id="KW-0229">DNA integration</keyword>